<dbReference type="InterPro" id="IPR051691">
    <property type="entry name" value="Metab_Enz_Cyan_OpOx_G3PDH"/>
</dbReference>
<dbReference type="Gene3D" id="1.10.10.1100">
    <property type="entry name" value="BFD-like [2Fe-2S]-binding domain"/>
    <property type="match status" value="1"/>
</dbReference>
<proteinExistence type="predicted"/>
<dbReference type="PIRSF" id="PIRSF037495">
    <property type="entry name" value="Opine_OX_OoxA/HcnB"/>
    <property type="match status" value="1"/>
</dbReference>
<evidence type="ECO:0000259" key="3">
    <source>
        <dbReference type="Pfam" id="PF17806"/>
    </source>
</evidence>
<dbReference type="PRINTS" id="PR00469">
    <property type="entry name" value="PNDRDTASEII"/>
</dbReference>
<organism evidence="4 5">
    <name type="scientific">Rhizobium etli 8C-3</name>
    <dbReference type="NCBI Taxonomy" id="538025"/>
    <lineage>
        <taxon>Bacteria</taxon>
        <taxon>Pseudomonadati</taxon>
        <taxon>Pseudomonadota</taxon>
        <taxon>Alphaproteobacteria</taxon>
        <taxon>Hyphomicrobiales</taxon>
        <taxon>Rhizobiaceae</taxon>
        <taxon>Rhizobium/Agrobacterium group</taxon>
        <taxon>Rhizobium</taxon>
    </lineage>
</organism>
<accession>A0A1L5P6V2</accession>
<protein>
    <submittedName>
        <fullName evidence="4">Opine oxidase subunit A/hydrogen cyanide synthase subunit B protein</fullName>
    </submittedName>
</protein>
<dbReference type="InterPro" id="IPR041117">
    <property type="entry name" value="SoxA_A3"/>
</dbReference>
<dbReference type="InterPro" id="IPR041854">
    <property type="entry name" value="BFD-like_2Fe2S-bd_dom_sf"/>
</dbReference>
<dbReference type="InterPro" id="IPR017224">
    <property type="entry name" value="Opine_Oxase_asu/HCN_bsu"/>
</dbReference>
<evidence type="ECO:0000259" key="2">
    <source>
        <dbReference type="Pfam" id="PF07992"/>
    </source>
</evidence>
<gene>
    <name evidence="4" type="ORF">AM571_CH03119</name>
</gene>
<dbReference type="Gene3D" id="3.50.50.60">
    <property type="entry name" value="FAD/NAD(P)-binding domain"/>
    <property type="match status" value="2"/>
</dbReference>
<dbReference type="PANTHER" id="PTHR42949">
    <property type="entry name" value="ANAEROBIC GLYCEROL-3-PHOSPHATE DEHYDROGENASE SUBUNIT B"/>
    <property type="match status" value="1"/>
</dbReference>
<feature type="domain" description="FAD/NAD(P)-binding" evidence="2">
    <location>
        <begin position="39"/>
        <end position="340"/>
    </location>
</feature>
<dbReference type="Pfam" id="PF17806">
    <property type="entry name" value="SO_alpha_A3"/>
    <property type="match status" value="1"/>
</dbReference>
<dbReference type="PANTHER" id="PTHR42949:SF3">
    <property type="entry name" value="ANAEROBIC GLYCEROL-3-PHOSPHATE DEHYDROGENASE SUBUNIT B"/>
    <property type="match status" value="1"/>
</dbReference>
<dbReference type="InterPro" id="IPR023753">
    <property type="entry name" value="FAD/NAD-binding_dom"/>
</dbReference>
<dbReference type="SUPFAM" id="SSF51905">
    <property type="entry name" value="FAD/NAD(P)-binding domain"/>
    <property type="match status" value="1"/>
</dbReference>
<reference evidence="4 5" key="1">
    <citation type="submission" date="2016-09" db="EMBL/GenBank/DDBJ databases">
        <title>The complete genome sequences of Rhizobium gallicum, symbiovars gallicum and phaseoli, symbionts associated to common bean (Phaseolus vulgaris).</title>
        <authorList>
            <person name="Bustos P."/>
            <person name="Santamaria R.I."/>
            <person name="Perez-Carrascal O.M."/>
            <person name="Juarez S."/>
            <person name="Lozano L."/>
            <person name="Martinez-Flores I."/>
            <person name="Martinez-Romero E."/>
            <person name="Cevallos M."/>
            <person name="Romero D."/>
            <person name="Davila G."/>
            <person name="Gonzalez V."/>
        </authorList>
    </citation>
    <scope>NUCLEOTIDE SEQUENCE [LARGE SCALE GENOMIC DNA]</scope>
    <source>
        <strain evidence="4 5">8C-3</strain>
    </source>
</reference>
<dbReference type="PRINTS" id="PR00368">
    <property type="entry name" value="FADPNR"/>
</dbReference>
<dbReference type="Proteomes" id="UP000185109">
    <property type="component" value="Chromosome"/>
</dbReference>
<dbReference type="AlphaFoldDB" id="A0A1L5P6V2"/>
<feature type="domain" description="SoxA A3" evidence="3">
    <location>
        <begin position="410"/>
        <end position="487"/>
    </location>
</feature>
<dbReference type="EMBL" id="CP017241">
    <property type="protein sequence ID" value="APO75919.1"/>
    <property type="molecule type" value="Genomic_DNA"/>
</dbReference>
<evidence type="ECO:0000256" key="1">
    <source>
        <dbReference type="ARBA" id="ARBA00023002"/>
    </source>
</evidence>
<evidence type="ECO:0000313" key="5">
    <source>
        <dbReference type="Proteomes" id="UP000185109"/>
    </source>
</evidence>
<evidence type="ECO:0000313" key="4">
    <source>
        <dbReference type="EMBL" id="APO75919.1"/>
    </source>
</evidence>
<dbReference type="GO" id="GO:0016491">
    <property type="term" value="F:oxidoreductase activity"/>
    <property type="evidence" value="ECO:0007669"/>
    <property type="project" value="UniProtKB-KW"/>
</dbReference>
<dbReference type="Pfam" id="PF07992">
    <property type="entry name" value="Pyr_redox_2"/>
    <property type="match status" value="1"/>
</dbReference>
<name>A0A1L5P6V2_RHIET</name>
<keyword evidence="1" id="KW-0560">Oxidoreductase</keyword>
<dbReference type="CDD" id="cd19946">
    <property type="entry name" value="GlpA-like_Fer2_BFD-like"/>
    <property type="match status" value="1"/>
</dbReference>
<dbReference type="InterPro" id="IPR036188">
    <property type="entry name" value="FAD/NAD-bd_sf"/>
</dbReference>
<sequence>MALAPLRRAGSCLHRTRLAGHASLDISAGECALRLDCPIVIIGAGPAGISAAKTLAAAGERPVVIDENVYPGGQIFRRPPAAFARNETQLYGFDASRARRLKSTFEAIAPSIEYRAETLVWSVEDRRLHVSTAGILKCMPFSRILLATGAMDRVIPINGWTAPGVFSLGAAQIALKAQATFIGKRVVFIGTGPLLYLVAYQYAKAGADVAAVLDSSKPFSKITALPALLADISNFSRGLFYVSQLRLRGVKIQTAIAPVEIVAGDRGVSSIRYEQSGQQGQSDCDAVAIGYGLRSETQLADLLGLSFQFDRRQRQWLPVTDGAGRTSVPHVYIAGDGASVRGSEVAEWEGELAALSLLEDMGRGSQKRASVLRRRIDSLSPFRRALDEHVFPFPHHFAEAIRDETIVCRCEGITAGQIRETVATTGEADINRIKAFSRLGMGRCQGRVCGAAACELIAATARTDISATGRLRGQAPLKPIPLSILAGDRR</sequence>